<dbReference type="InterPro" id="IPR023584">
    <property type="entry name" value="Ribosome_recyc_fac_dom"/>
</dbReference>
<dbReference type="KEGG" id="seri:SERIO_v1c08730"/>
<evidence type="ECO:0000313" key="8">
    <source>
        <dbReference type="Proteomes" id="UP000035661"/>
    </source>
</evidence>
<comment type="subcellular location">
    <subcellularLocation>
        <location evidence="1 5">Cytoplasm</location>
    </subcellularLocation>
</comment>
<dbReference type="AlphaFoldDB" id="A0A0H3XHY8"/>
<reference evidence="7 8" key="1">
    <citation type="journal article" date="2015" name="Genome Biol. Evol.">
        <title>Found and Lost: The Fates of Horizontally Acquired Genes in Arthropod-Symbiotic Spiroplasma.</title>
        <authorList>
            <person name="Lo W.S."/>
            <person name="Gasparich G.E."/>
            <person name="Kuo C.H."/>
        </authorList>
    </citation>
    <scope>NUCLEOTIDE SEQUENCE [LARGE SCALE GENOMIC DNA]</scope>
    <source>
        <strain evidence="8">TDA-040725-5</strain>
    </source>
</reference>
<dbReference type="PANTHER" id="PTHR20982">
    <property type="entry name" value="RIBOSOME RECYCLING FACTOR"/>
    <property type="match status" value="1"/>
</dbReference>
<name>A0A0H3XHY8_9MOLU</name>
<evidence type="ECO:0000256" key="4">
    <source>
        <dbReference type="ARBA" id="ARBA00022917"/>
    </source>
</evidence>
<comment type="function">
    <text evidence="5">Responsible for the release of ribosomes from messenger RNA at the termination of protein biosynthesis. May increase the efficiency of translation by recycling ribosomes from one round of translation to another.</text>
</comment>
<evidence type="ECO:0000256" key="2">
    <source>
        <dbReference type="ARBA" id="ARBA00005912"/>
    </source>
</evidence>
<dbReference type="PATRIC" id="fig|743698.3.peg.879"/>
<dbReference type="GO" id="GO:0043023">
    <property type="term" value="F:ribosomal large subunit binding"/>
    <property type="evidence" value="ECO:0007669"/>
    <property type="project" value="TreeGrafter"/>
</dbReference>
<dbReference type="HAMAP" id="MF_00040">
    <property type="entry name" value="RRF"/>
    <property type="match status" value="1"/>
</dbReference>
<dbReference type="FunFam" id="3.30.1360.40:FF:000001">
    <property type="entry name" value="Ribosome-recycling factor"/>
    <property type="match status" value="1"/>
</dbReference>
<proteinExistence type="inferred from homology"/>
<comment type="similarity">
    <text evidence="2 5">Belongs to the RRF family.</text>
</comment>
<dbReference type="CDD" id="cd00520">
    <property type="entry name" value="RRF"/>
    <property type="match status" value="1"/>
</dbReference>
<dbReference type="InterPro" id="IPR002661">
    <property type="entry name" value="Ribosome_recyc_fac"/>
</dbReference>
<keyword evidence="3 5" id="KW-0963">Cytoplasm</keyword>
<reference evidence="8" key="2">
    <citation type="submission" date="2015-06" db="EMBL/GenBank/DDBJ databases">
        <title>Complete genome sequence of Spiroplasma eriocheiris TDA-040725-5 (DSM 21848).</title>
        <authorList>
            <person name="Lo W.-S."/>
            <person name="Kuo C.-H."/>
        </authorList>
    </citation>
    <scope>NUCLEOTIDE SEQUENCE [LARGE SCALE GENOMIC DNA]</scope>
    <source>
        <strain evidence="8">TDA-040725-5</strain>
    </source>
</reference>
<dbReference type="FunFam" id="1.10.132.20:FF:000001">
    <property type="entry name" value="Ribosome-recycling factor"/>
    <property type="match status" value="1"/>
</dbReference>
<evidence type="ECO:0000256" key="5">
    <source>
        <dbReference type="HAMAP-Rule" id="MF_00040"/>
    </source>
</evidence>
<organism evidence="7 8">
    <name type="scientific">Spiroplasma eriocheiris</name>
    <dbReference type="NCBI Taxonomy" id="315358"/>
    <lineage>
        <taxon>Bacteria</taxon>
        <taxon>Bacillati</taxon>
        <taxon>Mycoplasmatota</taxon>
        <taxon>Mollicutes</taxon>
        <taxon>Entomoplasmatales</taxon>
        <taxon>Spiroplasmataceae</taxon>
        <taxon>Spiroplasma</taxon>
    </lineage>
</organism>
<dbReference type="GO" id="GO:0005737">
    <property type="term" value="C:cytoplasm"/>
    <property type="evidence" value="ECO:0007669"/>
    <property type="project" value="UniProtKB-SubCell"/>
</dbReference>
<dbReference type="STRING" id="315358.SERIO_v1c08730"/>
<evidence type="ECO:0000256" key="1">
    <source>
        <dbReference type="ARBA" id="ARBA00004496"/>
    </source>
</evidence>
<keyword evidence="8" id="KW-1185">Reference proteome</keyword>
<dbReference type="InterPro" id="IPR036191">
    <property type="entry name" value="RRF_sf"/>
</dbReference>
<dbReference type="Pfam" id="PF01765">
    <property type="entry name" value="RRF"/>
    <property type="match status" value="1"/>
</dbReference>
<dbReference type="GO" id="GO:0006415">
    <property type="term" value="P:translational termination"/>
    <property type="evidence" value="ECO:0007669"/>
    <property type="project" value="UniProtKB-UniRule"/>
</dbReference>
<dbReference type="PANTHER" id="PTHR20982:SF3">
    <property type="entry name" value="MITOCHONDRIAL RIBOSOME RECYCLING FACTOR PSEUDO 1"/>
    <property type="match status" value="1"/>
</dbReference>
<dbReference type="EMBL" id="CP011856">
    <property type="protein sequence ID" value="AKM54433.1"/>
    <property type="molecule type" value="Genomic_DNA"/>
</dbReference>
<dbReference type="Gene3D" id="3.30.1360.40">
    <property type="match status" value="1"/>
</dbReference>
<dbReference type="RefSeq" id="WP_047791635.1">
    <property type="nucleotide sequence ID" value="NZ_CP011856.1"/>
</dbReference>
<dbReference type="Proteomes" id="UP000035661">
    <property type="component" value="Chromosome"/>
</dbReference>
<dbReference type="NCBIfam" id="TIGR00496">
    <property type="entry name" value="frr"/>
    <property type="match status" value="1"/>
</dbReference>
<dbReference type="Gene3D" id="1.10.132.20">
    <property type="entry name" value="Ribosome-recycling factor"/>
    <property type="match status" value="1"/>
</dbReference>
<evidence type="ECO:0000256" key="3">
    <source>
        <dbReference type="ARBA" id="ARBA00022490"/>
    </source>
</evidence>
<feature type="domain" description="Ribosome recycling factor" evidence="6">
    <location>
        <begin position="20"/>
        <end position="180"/>
    </location>
</feature>
<dbReference type="SUPFAM" id="SSF55194">
    <property type="entry name" value="Ribosome recycling factor, RRF"/>
    <property type="match status" value="1"/>
</dbReference>
<accession>A0A0H3XHY8</accession>
<sequence length="182" mass="20955">MTNQIVETTKSKMDKVINSFENELIKIRTGRANPNMLAHIMIDYYGTLTPIQQTANIMVPEARQLVIKPYDKSLVSVIVGAINKSDLGLAPIAEGDLVRLNIPPLTEDRRKVLVKEMWKEAEHFKVAIRNERRDANDHIKKSSDLSEDDKKYYEVEIQKLTDNYIKIIDEKGKTKEKELMEV</sequence>
<protein>
    <recommendedName>
        <fullName evidence="5">Ribosome-recycling factor</fullName>
        <shortName evidence="5">RRF</shortName>
    </recommendedName>
    <alternativeName>
        <fullName evidence="5">Ribosome-releasing factor</fullName>
    </alternativeName>
</protein>
<gene>
    <name evidence="5 7" type="primary">frr</name>
    <name evidence="7" type="ORF">SERIO_v1c08730</name>
</gene>
<keyword evidence="4 5" id="KW-0648">Protein biosynthesis</keyword>
<evidence type="ECO:0000313" key="7">
    <source>
        <dbReference type="EMBL" id="AKM54433.1"/>
    </source>
</evidence>
<evidence type="ECO:0000259" key="6">
    <source>
        <dbReference type="Pfam" id="PF01765"/>
    </source>
</evidence>